<dbReference type="Pfam" id="PF21926">
    <property type="entry name" value="FeeM"/>
    <property type="match status" value="1"/>
</dbReference>
<dbReference type="InterPro" id="IPR016181">
    <property type="entry name" value="Acyl_CoA_acyltransferase"/>
</dbReference>
<evidence type="ECO:0000313" key="3">
    <source>
        <dbReference type="Proteomes" id="UP000006793"/>
    </source>
</evidence>
<gene>
    <name evidence="2" type="ordered locus">Thein_0518</name>
</gene>
<name>F8AB31_THEID</name>
<evidence type="ECO:0000313" key="2">
    <source>
        <dbReference type="EMBL" id="AEH44400.1"/>
    </source>
</evidence>
<keyword evidence="3" id="KW-1185">Reference proteome</keyword>
<dbReference type="KEGG" id="tid:Thein_0518"/>
<protein>
    <recommendedName>
        <fullName evidence="1">N-acyl amino acid synthase FeeM catalytic core domain-containing protein</fullName>
    </recommendedName>
</protein>
<sequence length="221" mass="25797">MTSLFSVGSEDWWRLRRLKLSGVSDLLVNPNGFKVIETSEPLESKPLLQFIKERYLELGIIDKNWQLPPLKGRFFAVYHPESPYPGAVALLVEKDLPAKKIYSKELKKIQGWRKRLAEITLLATHPKLKAKNAIFIVFKNIYRYSLRKGITDLIVCINPKHTDFYEKILLFERKGARKPHSFIPGLPVILEHLDLKKAKEKYLKIYSSFPEELNLYHFFEG</sequence>
<dbReference type="PaxDb" id="667014-Thein_0518"/>
<dbReference type="AlphaFoldDB" id="F8AB31"/>
<evidence type="ECO:0000259" key="1">
    <source>
        <dbReference type="Pfam" id="PF21926"/>
    </source>
</evidence>
<dbReference type="InParanoid" id="F8AB31"/>
<proteinExistence type="predicted"/>
<accession>F8AB31</accession>
<dbReference type="Proteomes" id="UP000006793">
    <property type="component" value="Chromosome"/>
</dbReference>
<dbReference type="eggNOG" id="COG0456">
    <property type="taxonomic scope" value="Bacteria"/>
</dbReference>
<reference evidence="2 3" key="2">
    <citation type="journal article" date="2012" name="Stand. Genomic Sci.">
        <title>Complete genome sequence of the thermophilic sulfate-reducing ocean bacterium Thermodesulfatator indicus type strain (CIR29812(T)).</title>
        <authorList>
            <person name="Anderson I."/>
            <person name="Saunders E."/>
            <person name="Lapidus A."/>
            <person name="Nolan M."/>
            <person name="Lucas S."/>
            <person name="Tice H."/>
            <person name="Del Rio T.G."/>
            <person name="Cheng J.F."/>
            <person name="Han C."/>
            <person name="Tapia R."/>
            <person name="Goodwin L.A."/>
            <person name="Pitluck S."/>
            <person name="Liolios K."/>
            <person name="Mavromatis K."/>
            <person name="Pagani I."/>
            <person name="Ivanova N."/>
            <person name="Mikhailova N."/>
            <person name="Pati A."/>
            <person name="Chen A."/>
            <person name="Palaniappan K."/>
            <person name="Land M."/>
            <person name="Hauser L."/>
            <person name="Jeffries C.D."/>
            <person name="Chang Y.J."/>
            <person name="Brambilla E.M."/>
            <person name="Rohde M."/>
            <person name="Spring S."/>
            <person name="Goker M."/>
            <person name="Detter J.C."/>
            <person name="Woyke T."/>
            <person name="Bristow J."/>
            <person name="Eisen J.A."/>
            <person name="Markowitz V."/>
            <person name="Hugenholtz P."/>
            <person name="Kyrpides N.C."/>
            <person name="Klenk H.P."/>
        </authorList>
    </citation>
    <scope>NUCLEOTIDE SEQUENCE [LARGE SCALE GENOMIC DNA]</scope>
    <source>
        <strain evidence="3">DSM 15286 / JCM 11887 / CIR29812</strain>
    </source>
</reference>
<dbReference type="SUPFAM" id="SSF55729">
    <property type="entry name" value="Acyl-CoA N-acyltransferases (Nat)"/>
    <property type="match status" value="1"/>
</dbReference>
<organism evidence="2 3">
    <name type="scientific">Thermodesulfatator indicus (strain DSM 15286 / JCM 11887 / CIR29812)</name>
    <dbReference type="NCBI Taxonomy" id="667014"/>
    <lineage>
        <taxon>Bacteria</taxon>
        <taxon>Pseudomonadati</taxon>
        <taxon>Thermodesulfobacteriota</taxon>
        <taxon>Thermodesulfobacteria</taxon>
        <taxon>Thermodesulfobacteriales</taxon>
        <taxon>Thermodesulfatatoraceae</taxon>
        <taxon>Thermodesulfatator</taxon>
    </lineage>
</organism>
<dbReference type="Gene3D" id="3.40.630.30">
    <property type="match status" value="1"/>
</dbReference>
<reference evidence="3" key="1">
    <citation type="submission" date="2011-04" db="EMBL/GenBank/DDBJ databases">
        <title>The complete genome of Thermodesulfatator indicus DSM 15286.</title>
        <authorList>
            <person name="Lucas S."/>
            <person name="Copeland A."/>
            <person name="Lapidus A."/>
            <person name="Bruce D."/>
            <person name="Goodwin L."/>
            <person name="Pitluck S."/>
            <person name="Peters L."/>
            <person name="Kyrpides N."/>
            <person name="Mavromatis K."/>
            <person name="Pagani I."/>
            <person name="Ivanova N."/>
            <person name="Saunders L."/>
            <person name="Detter J.C."/>
            <person name="Tapia R."/>
            <person name="Han C."/>
            <person name="Land M."/>
            <person name="Hauser L."/>
            <person name="Markowitz V."/>
            <person name="Cheng J.-F."/>
            <person name="Hugenholtz P."/>
            <person name="Woyke T."/>
            <person name="Wu D."/>
            <person name="Spring S."/>
            <person name="Schroeder M."/>
            <person name="Brambilla E."/>
            <person name="Klenk H.-P."/>
            <person name="Eisen J.A."/>
        </authorList>
    </citation>
    <scope>NUCLEOTIDE SEQUENCE [LARGE SCALE GENOMIC DNA]</scope>
    <source>
        <strain evidence="3">DSM 15286 / JCM 11887 / CIR29812</strain>
    </source>
</reference>
<feature type="domain" description="N-acyl amino acid synthase FeeM catalytic core" evidence="1">
    <location>
        <begin position="88"/>
        <end position="194"/>
    </location>
</feature>
<dbReference type="HOGENOM" id="CLU_1250137_0_0_0"/>
<dbReference type="RefSeq" id="WP_013907145.1">
    <property type="nucleotide sequence ID" value="NC_015681.1"/>
</dbReference>
<dbReference type="InterPro" id="IPR054597">
    <property type="entry name" value="FeeM_cat"/>
</dbReference>
<dbReference type="STRING" id="667014.Thein_0518"/>
<dbReference type="OrthoDB" id="5958114at2"/>
<dbReference type="EMBL" id="CP002683">
    <property type="protein sequence ID" value="AEH44400.1"/>
    <property type="molecule type" value="Genomic_DNA"/>
</dbReference>